<dbReference type="Proteomes" id="UP000594263">
    <property type="component" value="Unplaced"/>
</dbReference>
<feature type="transmembrane region" description="Helical" evidence="1">
    <location>
        <begin position="452"/>
        <end position="471"/>
    </location>
</feature>
<accession>A0A7N0TYX7</accession>
<dbReference type="GO" id="GO:0016787">
    <property type="term" value="F:hydrolase activity"/>
    <property type="evidence" value="ECO:0007669"/>
    <property type="project" value="InterPro"/>
</dbReference>
<dbReference type="InterPro" id="IPR056229">
    <property type="entry name" value="Ig_TMM62"/>
</dbReference>
<dbReference type="OMA" id="VEWQTYH"/>
<dbReference type="Pfam" id="PF24384">
    <property type="entry name" value="Ig_TMM62"/>
    <property type="match status" value="1"/>
</dbReference>
<evidence type="ECO:0000259" key="3">
    <source>
        <dbReference type="Pfam" id="PF24384"/>
    </source>
</evidence>
<dbReference type="Gramene" id="Kaladp0048s0699.1.v1.1">
    <property type="protein sequence ID" value="Kaladp0048s0699.1.v1.1"/>
    <property type="gene ID" value="Kaladp0048s0699.v1.1"/>
</dbReference>
<evidence type="ECO:0000259" key="4">
    <source>
        <dbReference type="Pfam" id="PF24394"/>
    </source>
</evidence>
<keyword evidence="1" id="KW-1133">Transmembrane helix</keyword>
<feature type="domain" description="TMEM62 Ig-like" evidence="3">
    <location>
        <begin position="252"/>
        <end position="374"/>
    </location>
</feature>
<protein>
    <recommendedName>
        <fullName evidence="7">Calcineurin-like phosphoesterase domain-containing protein</fullName>
    </recommendedName>
</protein>
<evidence type="ECO:0000259" key="2">
    <source>
        <dbReference type="Pfam" id="PF00149"/>
    </source>
</evidence>
<feature type="transmembrane region" description="Helical" evidence="1">
    <location>
        <begin position="569"/>
        <end position="586"/>
    </location>
</feature>
<dbReference type="EnsemblPlants" id="Kaladp0048s0699.1.v1.1">
    <property type="protein sequence ID" value="Kaladp0048s0699.1.v1.1"/>
    <property type="gene ID" value="Kaladp0048s0699.v1.1"/>
</dbReference>
<dbReference type="AlphaFoldDB" id="A0A7N0TYX7"/>
<feature type="transmembrane region" description="Helical" evidence="1">
    <location>
        <begin position="395"/>
        <end position="417"/>
    </location>
</feature>
<evidence type="ECO:0000256" key="1">
    <source>
        <dbReference type="SAM" id="Phobius"/>
    </source>
</evidence>
<feature type="domain" description="TMEM62 C-terminal" evidence="4">
    <location>
        <begin position="397"/>
        <end position="605"/>
    </location>
</feature>
<sequence>MSIMKQDELEWVEYQEIMEDVIERSGLDKAIFYDLRGNHDNFGVPTVGGSYDFFSKYSINGQLGRTGNVNSVTLENGKRRHLFVGVDSTAAVGVRGPTNVFGHPTDQLLSELDSELSQWDSQTDKYVTKISFGHFPLSFSAKSQSKRSLQDIFIRHSISAYLCGHLHTKFGTNLKRHHQLSPSSTLFNGLFQLNAHRLDSQNISSCPDQSPPIKGFWEWEMGDWRFNRAMRILAIDRGHVSIVDLDLKSGVKKTIIIPTFPLDSRFMLPTSSHSCDSSPISYQTIRALVFSVSRIVSVVVKIYDTRPGEHLMVLESYMQKREDNSSRGDLYFASWNYEAFEDPSPERYWLQIEAMDITGRVTFSELRPFSINGISAKLSWTWKEFFVMGVQWEGLYYPLLWCVLGFLFCCLIVSRVLKTSNRGRFTYQNFTTKKSILNFISWYLLQLSKDTLLWLGAIIYLLYLILFPWFWGQVFTEGSERGYMTYKGWVLNSARGQEKLDFLGYPDVMVIAIPHLVSVVLPAILCIGALACEAERYHANLMSYSTKKNDDKDCLGDNQRSKLQVGKRWLRNAGLVMYAAVLWKHLMRCRFLMKAYQMNPILHFPVYAFYIPLMLAYSAYTTRRAG</sequence>
<dbReference type="PANTHER" id="PTHR14795">
    <property type="entry name" value="HELICASE RELATED"/>
    <property type="match status" value="1"/>
</dbReference>
<evidence type="ECO:0000313" key="6">
    <source>
        <dbReference type="Proteomes" id="UP000594263"/>
    </source>
</evidence>
<keyword evidence="1" id="KW-0472">Membrane</keyword>
<dbReference type="PANTHER" id="PTHR14795:SF0">
    <property type="entry name" value="TRANSMEMBRANE PROTEIN 62"/>
    <property type="match status" value="1"/>
</dbReference>
<dbReference type="InterPro" id="IPR029052">
    <property type="entry name" value="Metallo-depent_PP-like"/>
</dbReference>
<organism evidence="5 6">
    <name type="scientific">Kalanchoe fedtschenkoi</name>
    <name type="common">Lavender scallops</name>
    <name type="synonym">South American air plant</name>
    <dbReference type="NCBI Taxonomy" id="63787"/>
    <lineage>
        <taxon>Eukaryota</taxon>
        <taxon>Viridiplantae</taxon>
        <taxon>Streptophyta</taxon>
        <taxon>Embryophyta</taxon>
        <taxon>Tracheophyta</taxon>
        <taxon>Spermatophyta</taxon>
        <taxon>Magnoliopsida</taxon>
        <taxon>eudicotyledons</taxon>
        <taxon>Gunneridae</taxon>
        <taxon>Pentapetalae</taxon>
        <taxon>Saxifragales</taxon>
        <taxon>Crassulaceae</taxon>
        <taxon>Kalanchoe</taxon>
    </lineage>
</organism>
<keyword evidence="1" id="KW-0812">Transmembrane</keyword>
<dbReference type="SUPFAM" id="SSF56300">
    <property type="entry name" value="Metallo-dependent phosphatases"/>
    <property type="match status" value="1"/>
</dbReference>
<dbReference type="Pfam" id="PF00149">
    <property type="entry name" value="Metallophos"/>
    <property type="match status" value="1"/>
</dbReference>
<dbReference type="Gene3D" id="3.60.21.10">
    <property type="match status" value="1"/>
</dbReference>
<dbReference type="InterPro" id="IPR004843">
    <property type="entry name" value="Calcineurin-like_PHP"/>
</dbReference>
<dbReference type="Pfam" id="PF24394">
    <property type="entry name" value="TMEM62_C"/>
    <property type="match status" value="1"/>
</dbReference>
<dbReference type="InterPro" id="IPR056230">
    <property type="entry name" value="TMEM62_C"/>
</dbReference>
<feature type="domain" description="Calcineurin-like phosphoesterase" evidence="2">
    <location>
        <begin position="31"/>
        <end position="168"/>
    </location>
</feature>
<reference evidence="5" key="1">
    <citation type="submission" date="2021-01" db="UniProtKB">
        <authorList>
            <consortium name="EnsemblPlants"/>
        </authorList>
    </citation>
    <scope>IDENTIFICATION</scope>
</reference>
<proteinExistence type="predicted"/>
<feature type="transmembrane region" description="Helical" evidence="1">
    <location>
        <begin position="508"/>
        <end position="532"/>
    </location>
</feature>
<feature type="transmembrane region" description="Helical" evidence="1">
    <location>
        <begin position="601"/>
        <end position="620"/>
    </location>
</feature>
<keyword evidence="6" id="KW-1185">Reference proteome</keyword>
<evidence type="ECO:0000313" key="5">
    <source>
        <dbReference type="EnsemblPlants" id="Kaladp0048s0699.1.v1.1"/>
    </source>
</evidence>
<name>A0A7N0TYX7_KALFE</name>
<evidence type="ECO:0008006" key="7">
    <source>
        <dbReference type="Google" id="ProtNLM"/>
    </source>
</evidence>